<comment type="caution">
    <text evidence="1">The sequence shown here is derived from an EMBL/GenBank/DDBJ whole genome shotgun (WGS) entry which is preliminary data.</text>
</comment>
<reference evidence="1 2" key="1">
    <citation type="submission" date="2018-08" db="EMBL/GenBank/DDBJ databases">
        <title>A genome reference for cultivated species of the human gut microbiota.</title>
        <authorList>
            <person name="Zou Y."/>
            <person name="Xue W."/>
            <person name="Luo G."/>
        </authorList>
    </citation>
    <scope>NUCLEOTIDE SEQUENCE [LARGE SCALE GENOMIC DNA]</scope>
    <source>
        <strain evidence="1 2">AM40-30BH</strain>
    </source>
</reference>
<dbReference type="GeneID" id="69503438"/>
<organism evidence="1 2">
    <name type="scientific">Bacteroides nordii</name>
    <dbReference type="NCBI Taxonomy" id="291645"/>
    <lineage>
        <taxon>Bacteria</taxon>
        <taxon>Pseudomonadati</taxon>
        <taxon>Bacteroidota</taxon>
        <taxon>Bacteroidia</taxon>
        <taxon>Bacteroidales</taxon>
        <taxon>Bacteroidaceae</taxon>
        <taxon>Bacteroides</taxon>
    </lineage>
</organism>
<name>A0A413VAN8_9BACE</name>
<protein>
    <submittedName>
        <fullName evidence="1">Uncharacterized protein</fullName>
    </submittedName>
</protein>
<dbReference type="Proteomes" id="UP000284379">
    <property type="component" value="Unassembled WGS sequence"/>
</dbReference>
<dbReference type="EMBL" id="QSGO01000026">
    <property type="protein sequence ID" value="RHB30599.1"/>
    <property type="molecule type" value="Genomic_DNA"/>
</dbReference>
<evidence type="ECO:0000313" key="1">
    <source>
        <dbReference type="EMBL" id="RHB30599.1"/>
    </source>
</evidence>
<dbReference type="AlphaFoldDB" id="A0A413VAN8"/>
<gene>
    <name evidence="1" type="ORF">DW888_18570</name>
</gene>
<dbReference type="RefSeq" id="WP_007486923.1">
    <property type="nucleotide sequence ID" value="NZ_BMBN01000050.1"/>
</dbReference>
<evidence type="ECO:0000313" key="2">
    <source>
        <dbReference type="Proteomes" id="UP000284379"/>
    </source>
</evidence>
<accession>A0A413VAN8</accession>
<proteinExistence type="predicted"/>
<sequence length="69" mass="7985">MKEKIKRQELPLLPTRGWKKQVAKAAGVSEKTVYNTLSGRIRGPKSHRVIDAYRLICQQTRINQPIKKK</sequence>